<reference evidence="3" key="1">
    <citation type="submission" date="2025-08" db="UniProtKB">
        <authorList>
            <consortium name="RefSeq"/>
        </authorList>
    </citation>
    <scope>IDENTIFICATION</scope>
</reference>
<dbReference type="SUPFAM" id="SSF64076">
    <property type="entry name" value="MTH938-like"/>
    <property type="match status" value="1"/>
</dbReference>
<evidence type="ECO:0000313" key="3">
    <source>
        <dbReference type="RefSeq" id="XP_014475456.1"/>
    </source>
</evidence>
<name>A0A6P3XAM3_DINQU</name>
<feature type="region of interest" description="Disordered" evidence="1">
    <location>
        <begin position="179"/>
        <end position="201"/>
    </location>
</feature>
<sequence>MNLTGKLCPLIQALRSCRNLHIASLARNAAAYDGPGKTTVTFISKEIGPRFQVSQCNENGFALSNGFMIVGPTVLFPSQALCWNISSAKYINDATLSLFTVLEPKPELLIIGLDDNYDLPYFRSLQKLMRKHNIISEILPVRKACTVFNFVNDEGRYVIAALIPPKTTEHLTLPKKIEETDSDELKNGRKRNIVETDTKQE</sequence>
<dbReference type="GeneID" id="106744861"/>
<proteinExistence type="predicted"/>
<dbReference type="Gene3D" id="3.40.1230.10">
    <property type="entry name" value="MTH938-like"/>
    <property type="match status" value="1"/>
</dbReference>
<dbReference type="PANTHER" id="PTHR21192">
    <property type="entry name" value="NUCLEAR PROTEIN E3-3"/>
    <property type="match status" value="1"/>
</dbReference>
<protein>
    <submittedName>
        <fullName evidence="3">NADH dehydrogenase [ubiquinone] 1 alpha subcomplex assembly factor 3</fullName>
    </submittedName>
</protein>
<organism evidence="2 3">
    <name type="scientific">Dinoponera quadriceps</name>
    <name type="common">South American ant</name>
    <dbReference type="NCBI Taxonomy" id="609295"/>
    <lineage>
        <taxon>Eukaryota</taxon>
        <taxon>Metazoa</taxon>
        <taxon>Ecdysozoa</taxon>
        <taxon>Arthropoda</taxon>
        <taxon>Hexapoda</taxon>
        <taxon>Insecta</taxon>
        <taxon>Pterygota</taxon>
        <taxon>Neoptera</taxon>
        <taxon>Endopterygota</taxon>
        <taxon>Hymenoptera</taxon>
        <taxon>Apocrita</taxon>
        <taxon>Aculeata</taxon>
        <taxon>Formicoidea</taxon>
        <taxon>Formicidae</taxon>
        <taxon>Ponerinae</taxon>
        <taxon>Ponerini</taxon>
        <taxon>Dinoponera</taxon>
    </lineage>
</organism>
<evidence type="ECO:0000313" key="2">
    <source>
        <dbReference type="Proteomes" id="UP000515204"/>
    </source>
</evidence>
<keyword evidence="2" id="KW-1185">Reference proteome</keyword>
<dbReference type="OrthoDB" id="20681at2759"/>
<dbReference type="InterPro" id="IPR036748">
    <property type="entry name" value="MTH938-like_sf"/>
</dbReference>
<gene>
    <name evidence="3" type="primary">LOC106744861</name>
</gene>
<evidence type="ECO:0000256" key="1">
    <source>
        <dbReference type="SAM" id="MobiDB-lite"/>
    </source>
</evidence>
<dbReference type="RefSeq" id="XP_014475456.1">
    <property type="nucleotide sequence ID" value="XM_014619970.1"/>
</dbReference>
<dbReference type="Proteomes" id="UP000515204">
    <property type="component" value="Unplaced"/>
</dbReference>
<accession>A0A6P3XAM3</accession>
<dbReference type="InterPro" id="IPR007523">
    <property type="entry name" value="NDUFAF3/AAMDC"/>
</dbReference>
<dbReference type="GO" id="GO:0032981">
    <property type="term" value="P:mitochondrial respiratory chain complex I assembly"/>
    <property type="evidence" value="ECO:0007669"/>
    <property type="project" value="TreeGrafter"/>
</dbReference>
<dbReference type="GO" id="GO:0005743">
    <property type="term" value="C:mitochondrial inner membrane"/>
    <property type="evidence" value="ECO:0007669"/>
    <property type="project" value="TreeGrafter"/>
</dbReference>
<dbReference type="Pfam" id="PF04430">
    <property type="entry name" value="DUF498"/>
    <property type="match status" value="1"/>
</dbReference>
<dbReference type="AlphaFoldDB" id="A0A6P3XAM3"/>
<dbReference type="PANTHER" id="PTHR21192:SF2">
    <property type="entry name" value="NADH DEHYDROGENASE [UBIQUINONE] 1 ALPHA SUBCOMPLEX ASSEMBLY FACTOR 3"/>
    <property type="match status" value="1"/>
</dbReference>
<dbReference type="KEGG" id="dqu:106744861"/>